<accession>A0A9J6BRR2</accession>
<organism evidence="1 2">
    <name type="scientific">Polypedilum vanderplanki</name>
    <name type="common">Sleeping chironomid midge</name>
    <dbReference type="NCBI Taxonomy" id="319348"/>
    <lineage>
        <taxon>Eukaryota</taxon>
        <taxon>Metazoa</taxon>
        <taxon>Ecdysozoa</taxon>
        <taxon>Arthropoda</taxon>
        <taxon>Hexapoda</taxon>
        <taxon>Insecta</taxon>
        <taxon>Pterygota</taxon>
        <taxon>Neoptera</taxon>
        <taxon>Endopterygota</taxon>
        <taxon>Diptera</taxon>
        <taxon>Nematocera</taxon>
        <taxon>Chironomoidea</taxon>
        <taxon>Chironomidae</taxon>
        <taxon>Chironominae</taxon>
        <taxon>Polypedilum</taxon>
        <taxon>Polypedilum</taxon>
    </lineage>
</organism>
<comment type="caution">
    <text evidence="1">The sequence shown here is derived from an EMBL/GenBank/DDBJ whole genome shotgun (WGS) entry which is preliminary data.</text>
</comment>
<dbReference type="AlphaFoldDB" id="A0A9J6BRR2"/>
<dbReference type="PANTHER" id="PTHR47331:SF5">
    <property type="entry name" value="RIBONUCLEASE H"/>
    <property type="match status" value="1"/>
</dbReference>
<dbReference type="OrthoDB" id="7762482at2759"/>
<sequence length="225" mass="25563">MNLMRSLFPHLKGIPFNGYYNEQPVMLIGTTHAAIIENIGKLRSGSFDEPIGIETVLGFSVFGGNPDIQYLDTTTVAQTNIEDATFTQELFEAQGKITNEDLYVLLKRFNAVESIGIKAAGHYIIEEERKAIEILQEELCILDDGTVEVPLVWNRDKDKKIPKLPNNYSVALKRQLALEKKLAKTPDYWQGYKKNVKELLELNYDLTNVWPNTCNLAMGCYRLCE</sequence>
<protein>
    <submittedName>
        <fullName evidence="1">Uncharacterized protein</fullName>
    </submittedName>
</protein>
<dbReference type="EMBL" id="JADBJN010000003">
    <property type="protein sequence ID" value="KAG5672333.1"/>
    <property type="molecule type" value="Genomic_DNA"/>
</dbReference>
<evidence type="ECO:0000313" key="1">
    <source>
        <dbReference type="EMBL" id="KAG5672333.1"/>
    </source>
</evidence>
<keyword evidence="2" id="KW-1185">Reference proteome</keyword>
<evidence type="ECO:0000313" key="2">
    <source>
        <dbReference type="Proteomes" id="UP001107558"/>
    </source>
</evidence>
<dbReference type="Proteomes" id="UP001107558">
    <property type="component" value="Chromosome 3"/>
</dbReference>
<name>A0A9J6BRR2_POLVA</name>
<gene>
    <name evidence="1" type="ORF">PVAND_002467</name>
</gene>
<proteinExistence type="predicted"/>
<dbReference type="PANTHER" id="PTHR47331">
    <property type="entry name" value="PHD-TYPE DOMAIN-CONTAINING PROTEIN"/>
    <property type="match status" value="1"/>
</dbReference>
<reference evidence="1" key="1">
    <citation type="submission" date="2021-03" db="EMBL/GenBank/DDBJ databases">
        <title>Chromosome level genome of the anhydrobiotic midge Polypedilum vanderplanki.</title>
        <authorList>
            <person name="Yoshida Y."/>
            <person name="Kikawada T."/>
            <person name="Gusev O."/>
        </authorList>
    </citation>
    <scope>NUCLEOTIDE SEQUENCE</scope>
    <source>
        <strain evidence="1">NIAS01</strain>
        <tissue evidence="1">Whole body or cell culture</tissue>
    </source>
</reference>